<protein>
    <submittedName>
        <fullName evidence="1">Type II secretion system protein K</fullName>
    </submittedName>
</protein>
<accession>A0A5C9A9K6</accession>
<sequence length="53" mass="6469">VAQVKRHLFPYSRYFTLSTESISDEQSQGWQSHIFFNRKQQSAQIYRRTLQLY</sequence>
<evidence type="ECO:0000313" key="1">
    <source>
        <dbReference type="EMBL" id="TXS97266.1"/>
    </source>
</evidence>
<dbReference type="Proteomes" id="UP000321461">
    <property type="component" value="Unassembled WGS sequence"/>
</dbReference>
<reference evidence="1 2" key="1">
    <citation type="submission" date="2019-08" db="EMBL/GenBank/DDBJ databases">
        <title>Whole genome analysis of cultivated E. coli strains isolated from CD patients and healthy donors.</title>
        <authorList>
            <person name="Siniagina M.N."/>
            <person name="Markelova M.I."/>
            <person name="Laikov A.V."/>
            <person name="Boulygina E.A."/>
            <person name="Khusnutdinova D.R."/>
            <person name="Kharchenko A."/>
            <person name="Grigoryeva T.V."/>
        </authorList>
    </citation>
    <scope>NUCLEOTIDE SEQUENCE [LARGE SCALE GENOMIC DNA]</scope>
    <source>
        <strain evidence="1 2">3_77_5</strain>
    </source>
</reference>
<dbReference type="AlphaFoldDB" id="A0A5C9A9K6"/>
<gene>
    <name evidence="1" type="ORF">FWK02_34085</name>
</gene>
<organism evidence="1 2">
    <name type="scientific">Escherichia coli</name>
    <dbReference type="NCBI Taxonomy" id="562"/>
    <lineage>
        <taxon>Bacteria</taxon>
        <taxon>Pseudomonadati</taxon>
        <taxon>Pseudomonadota</taxon>
        <taxon>Gammaproteobacteria</taxon>
        <taxon>Enterobacterales</taxon>
        <taxon>Enterobacteriaceae</taxon>
        <taxon>Escherichia</taxon>
    </lineage>
</organism>
<proteinExistence type="predicted"/>
<evidence type="ECO:0000313" key="2">
    <source>
        <dbReference type="Proteomes" id="UP000321461"/>
    </source>
</evidence>
<comment type="caution">
    <text evidence="1">The sequence shown here is derived from an EMBL/GenBank/DDBJ whole genome shotgun (WGS) entry which is preliminary data.</text>
</comment>
<dbReference type="EMBL" id="VSBS01002196">
    <property type="protein sequence ID" value="TXS97266.1"/>
    <property type="molecule type" value="Genomic_DNA"/>
</dbReference>
<feature type="non-terminal residue" evidence="1">
    <location>
        <position position="1"/>
    </location>
</feature>
<name>A0A5C9A9K6_ECOLX</name>